<proteinExistence type="predicted"/>
<accession>B9TJI9</accession>
<protein>
    <recommendedName>
        <fullName evidence="1">CN hydrolase domain-containing protein</fullName>
    </recommendedName>
</protein>
<dbReference type="EMBL" id="EQ983964">
    <property type="protein sequence ID" value="EEF23975.1"/>
    <property type="molecule type" value="Genomic_DNA"/>
</dbReference>
<evidence type="ECO:0000313" key="2">
    <source>
        <dbReference type="EMBL" id="EEF23975.1"/>
    </source>
</evidence>
<dbReference type="Proteomes" id="UP000008311">
    <property type="component" value="Unassembled WGS sequence"/>
</dbReference>
<name>B9TJI9_RICCO</name>
<evidence type="ECO:0000313" key="3">
    <source>
        <dbReference type="Proteomes" id="UP000008311"/>
    </source>
</evidence>
<dbReference type="GO" id="GO:0016810">
    <property type="term" value="F:hydrolase activity, acting on carbon-nitrogen (but not peptide) bonds"/>
    <property type="evidence" value="ECO:0007669"/>
    <property type="project" value="UniProtKB-ARBA"/>
</dbReference>
<dbReference type="PROSITE" id="PS50263">
    <property type="entry name" value="CN_HYDROLASE"/>
    <property type="match status" value="1"/>
</dbReference>
<dbReference type="InParanoid" id="B9TJI9"/>
<feature type="domain" description="CN hydrolase" evidence="1">
    <location>
        <begin position="1"/>
        <end position="97"/>
    </location>
</feature>
<evidence type="ECO:0000259" key="1">
    <source>
        <dbReference type="PROSITE" id="PS50263"/>
    </source>
</evidence>
<dbReference type="SUPFAM" id="SSF56317">
    <property type="entry name" value="Carbon-nitrogen hydrolase"/>
    <property type="match status" value="1"/>
</dbReference>
<dbReference type="InterPro" id="IPR036526">
    <property type="entry name" value="C-N_Hydrolase_sf"/>
</dbReference>
<sequence length="97" mass="10143">MVSGTDLEANLREAAALIARAADTGAKLIVLPETFALFLAAEQAALGRREVAADAVVRPFLAEQAARHGVWLVGGTLPIVEPDDPRPRAACLVVDAN</sequence>
<dbReference type="InterPro" id="IPR003010">
    <property type="entry name" value="C-N_Hydrolase"/>
</dbReference>
<dbReference type="AlphaFoldDB" id="B9TJI9"/>
<gene>
    <name evidence="2" type="ORF">RCOM_1892920</name>
</gene>
<reference evidence="3" key="1">
    <citation type="journal article" date="2010" name="Nat. Biotechnol.">
        <title>Draft genome sequence of the oilseed species Ricinus communis.</title>
        <authorList>
            <person name="Chan A.P."/>
            <person name="Crabtree J."/>
            <person name="Zhao Q."/>
            <person name="Lorenzi H."/>
            <person name="Orvis J."/>
            <person name="Puiu D."/>
            <person name="Melake-Berhan A."/>
            <person name="Jones K.M."/>
            <person name="Redman J."/>
            <person name="Chen G."/>
            <person name="Cahoon E.B."/>
            <person name="Gedil M."/>
            <person name="Stanke M."/>
            <person name="Haas B.J."/>
            <person name="Wortman J.R."/>
            <person name="Fraser-Liggett C.M."/>
            <person name="Ravel J."/>
            <person name="Rabinowicz P.D."/>
        </authorList>
    </citation>
    <scope>NUCLEOTIDE SEQUENCE [LARGE SCALE GENOMIC DNA]</scope>
    <source>
        <strain evidence="3">cv. Hale</strain>
    </source>
</reference>
<dbReference type="Gene3D" id="3.60.110.10">
    <property type="entry name" value="Carbon-nitrogen hydrolase"/>
    <property type="match status" value="1"/>
</dbReference>
<organism evidence="2 3">
    <name type="scientific">Ricinus communis</name>
    <name type="common">Castor bean</name>
    <dbReference type="NCBI Taxonomy" id="3988"/>
    <lineage>
        <taxon>Eukaryota</taxon>
        <taxon>Viridiplantae</taxon>
        <taxon>Streptophyta</taxon>
        <taxon>Embryophyta</taxon>
        <taxon>Tracheophyta</taxon>
        <taxon>Spermatophyta</taxon>
        <taxon>Magnoliopsida</taxon>
        <taxon>eudicotyledons</taxon>
        <taxon>Gunneridae</taxon>
        <taxon>Pentapetalae</taxon>
        <taxon>rosids</taxon>
        <taxon>fabids</taxon>
        <taxon>Malpighiales</taxon>
        <taxon>Euphorbiaceae</taxon>
        <taxon>Acalyphoideae</taxon>
        <taxon>Acalypheae</taxon>
        <taxon>Ricinus</taxon>
    </lineage>
</organism>
<dbReference type="Pfam" id="PF00795">
    <property type="entry name" value="CN_hydrolase"/>
    <property type="match status" value="1"/>
</dbReference>
<keyword evidence="3" id="KW-1185">Reference proteome</keyword>
<feature type="non-terminal residue" evidence="2">
    <location>
        <position position="97"/>
    </location>
</feature>